<dbReference type="OrthoDB" id="6619809at2"/>
<gene>
    <name evidence="2" type="ORF">FJW01_10015</name>
</gene>
<protein>
    <submittedName>
        <fullName evidence="2">Type III secretion system protein</fullName>
    </submittedName>
</protein>
<evidence type="ECO:0000256" key="1">
    <source>
        <dbReference type="SAM" id="MobiDB-lite"/>
    </source>
</evidence>
<feature type="compositionally biased region" description="Polar residues" evidence="1">
    <location>
        <begin position="113"/>
        <end position="124"/>
    </location>
</feature>
<dbReference type="RefSeq" id="WP_128084720.1">
    <property type="nucleotide sequence ID" value="NZ_CP071405.1"/>
</dbReference>
<proteinExistence type="predicted"/>
<dbReference type="AlphaFoldDB" id="A0A506Q9W3"/>
<feature type="compositionally biased region" description="Low complexity" evidence="1">
    <location>
        <begin position="132"/>
        <end position="153"/>
    </location>
</feature>
<name>A0A506Q9W3_9GAMM</name>
<feature type="region of interest" description="Disordered" evidence="1">
    <location>
        <begin position="47"/>
        <end position="92"/>
    </location>
</feature>
<keyword evidence="3" id="KW-1185">Reference proteome</keyword>
<organism evidence="2 3">
    <name type="scientific">Pantoea deleyi</name>
    <dbReference type="NCBI Taxonomy" id="470932"/>
    <lineage>
        <taxon>Bacteria</taxon>
        <taxon>Pseudomonadati</taxon>
        <taxon>Pseudomonadota</taxon>
        <taxon>Gammaproteobacteria</taxon>
        <taxon>Enterobacterales</taxon>
        <taxon>Erwiniaceae</taxon>
        <taxon>Pantoea</taxon>
    </lineage>
</organism>
<sequence>MSDITIGAGASERYARVQDVQTETKSVVVQEEKRNVQDVSDLAKKEGMLSLMMEKQSLRTDTTHASSAAQKRKGGETETDTPAKTVKLSVAGEGDANKAERLAASVPGVLTSQINITQPNNKSAETGKSDSHSTVSNASSSSSQARSQPAVEGGTDITAADAAGPRFINVVGSMKQLELSNTITTVMLNAERDANKAAAAATNRSMDAAARAGNKTIEAARQNLNGAITSGALGIAGQGATTATQMKALNKEGASITKNLKPARNLELGVREHQTAIKSGKDSMIHQNKKLSGDVEATMTHPQAADMHASALKRDTHNSVQLATQKSRITAEYANQGVRSGQGAIEGAFGVSAAEKQKEAELARADRDVNNELANTQSQTARKAAETNAAIRTMTDTILNANNSAVSSIAERTR</sequence>
<reference evidence="2 3" key="1">
    <citation type="submission" date="2019-06" db="EMBL/GenBank/DDBJ databases">
        <title>Taxogenomics and systematics of the genus Pantoea.</title>
        <authorList>
            <person name="Tambong J.T."/>
        </authorList>
    </citation>
    <scope>NUCLEOTIDE SEQUENCE [LARGE SCALE GENOMIC DNA]</scope>
    <source>
        <strain evidence="2 3">LMG 24200</strain>
    </source>
</reference>
<dbReference type="EMBL" id="VHJA01000054">
    <property type="protein sequence ID" value="TPV42098.1"/>
    <property type="molecule type" value="Genomic_DNA"/>
</dbReference>
<accession>A0A506Q9W3</accession>
<evidence type="ECO:0000313" key="2">
    <source>
        <dbReference type="EMBL" id="TPV42098.1"/>
    </source>
</evidence>
<dbReference type="Proteomes" id="UP000317747">
    <property type="component" value="Unassembled WGS sequence"/>
</dbReference>
<comment type="caution">
    <text evidence="2">The sequence shown here is derived from an EMBL/GenBank/DDBJ whole genome shotgun (WGS) entry which is preliminary data.</text>
</comment>
<feature type="region of interest" description="Disordered" evidence="1">
    <location>
        <begin position="113"/>
        <end position="153"/>
    </location>
</feature>
<evidence type="ECO:0000313" key="3">
    <source>
        <dbReference type="Proteomes" id="UP000317747"/>
    </source>
</evidence>